<dbReference type="InterPro" id="IPR050902">
    <property type="entry name" value="ABC_Transporter_SBP"/>
</dbReference>
<dbReference type="PROSITE" id="PS50983">
    <property type="entry name" value="FE_B12_PBP"/>
    <property type="match status" value="1"/>
</dbReference>
<dbReference type="PANTHER" id="PTHR30535">
    <property type="entry name" value="VITAMIN B12-BINDING PROTEIN"/>
    <property type="match status" value="1"/>
</dbReference>
<dbReference type="CDD" id="cd01143">
    <property type="entry name" value="YvrC"/>
    <property type="match status" value="1"/>
</dbReference>
<dbReference type="PATRIC" id="fig|679936.5.peg.3386"/>
<dbReference type="Proteomes" id="UP000005439">
    <property type="component" value="Chromosome"/>
</dbReference>
<dbReference type="AlphaFoldDB" id="G8TT21"/>
<dbReference type="PANTHER" id="PTHR30535:SF34">
    <property type="entry name" value="MOLYBDATE-BINDING PROTEIN MOLA"/>
    <property type="match status" value="1"/>
</dbReference>
<feature type="signal peptide" evidence="3">
    <location>
        <begin position="1"/>
        <end position="33"/>
    </location>
</feature>
<dbReference type="PROSITE" id="PS51257">
    <property type="entry name" value="PROKAR_LIPOPROTEIN"/>
    <property type="match status" value="1"/>
</dbReference>
<evidence type="ECO:0000256" key="2">
    <source>
        <dbReference type="SAM" id="Coils"/>
    </source>
</evidence>
<dbReference type="SUPFAM" id="SSF53807">
    <property type="entry name" value="Helical backbone' metal receptor"/>
    <property type="match status" value="1"/>
</dbReference>
<reference evidence="6" key="1">
    <citation type="submission" date="2011-12" db="EMBL/GenBank/DDBJ databases">
        <title>The complete genome of chromosome of Sulfobacillus acidophilus DSM 10332.</title>
        <authorList>
            <person name="Lucas S."/>
            <person name="Han J."/>
            <person name="Lapidus A."/>
            <person name="Bruce D."/>
            <person name="Goodwin L."/>
            <person name="Pitluck S."/>
            <person name="Peters L."/>
            <person name="Kyrpides N."/>
            <person name="Mavromatis K."/>
            <person name="Ivanova N."/>
            <person name="Mikhailova N."/>
            <person name="Chertkov O."/>
            <person name="Saunders E."/>
            <person name="Detter J.C."/>
            <person name="Tapia R."/>
            <person name="Han C."/>
            <person name="Land M."/>
            <person name="Hauser L."/>
            <person name="Markowitz V."/>
            <person name="Cheng J.-F."/>
            <person name="Hugenholtz P."/>
            <person name="Woyke T."/>
            <person name="Wu D."/>
            <person name="Pukall R."/>
            <person name="Gehrich-Schroeter G."/>
            <person name="Schneider S."/>
            <person name="Klenk H.-P."/>
            <person name="Eisen J.A."/>
        </authorList>
    </citation>
    <scope>NUCLEOTIDE SEQUENCE [LARGE SCALE GENOMIC DNA]</scope>
    <source>
        <strain evidence="6">ATCC 700253 / DSM 10332 / NAL</strain>
    </source>
</reference>
<keyword evidence="6" id="KW-1185">Reference proteome</keyword>
<dbReference type="Gene3D" id="3.40.50.1980">
    <property type="entry name" value="Nitrogenase molybdenum iron protein domain"/>
    <property type="match status" value="2"/>
</dbReference>
<gene>
    <name evidence="5" type="ordered locus">Sulac_3275</name>
</gene>
<dbReference type="STRING" id="679936.Sulac_3275"/>
<evidence type="ECO:0000313" key="6">
    <source>
        <dbReference type="Proteomes" id="UP000005439"/>
    </source>
</evidence>
<keyword evidence="3" id="KW-0732">Signal</keyword>
<feature type="coiled-coil region" evidence="2">
    <location>
        <begin position="167"/>
        <end position="194"/>
    </location>
</feature>
<proteinExistence type="inferred from homology"/>
<feature type="chain" id="PRO_5038805358" evidence="3">
    <location>
        <begin position="34"/>
        <end position="313"/>
    </location>
</feature>
<feature type="domain" description="Fe/B12 periplasmic-binding" evidence="4">
    <location>
        <begin position="57"/>
        <end position="311"/>
    </location>
</feature>
<sequence>MPFWKKSVGLVVTVTAGLLALTGCGGTSSSTAAAPPAPLHLTDDVGHTITLTHPATRIVALEPSNTVIALELGLKRDLVGIDQESFQYTPSPWNHQLSGLKSIGASYPGISTEQIVAARPDLVLATTGIHGLSSLSQFHIPVLTLNPTNINGVYHDMLLVGQATGHESQAEAVIHQMQHQMAQIEAQVAKTKNRPTVFYDLGQLYTAGPGTFINSLIELAGAKNVGAALSTQEWPQVTAEQVVKADPSIILIDSGAGETVAQEERQAGFDAISAVKTGHVYELPNPSYVNEPSPALVMGLEELVHIFHPHVKI</sequence>
<reference evidence="5 6" key="2">
    <citation type="journal article" date="2012" name="Stand. Genomic Sci.">
        <title>Complete genome sequence of the moderately thermophilic mineral-sulfide-oxidizing firmicute Sulfobacillus acidophilus type strain (NAL(T)).</title>
        <authorList>
            <person name="Anderson I."/>
            <person name="Chertkov O."/>
            <person name="Chen A."/>
            <person name="Saunders E."/>
            <person name="Lapidus A."/>
            <person name="Nolan M."/>
            <person name="Lucas S."/>
            <person name="Hammon N."/>
            <person name="Deshpande S."/>
            <person name="Cheng J.F."/>
            <person name="Han C."/>
            <person name="Tapia R."/>
            <person name="Goodwin L.A."/>
            <person name="Pitluck S."/>
            <person name="Liolios K."/>
            <person name="Pagani I."/>
            <person name="Ivanova N."/>
            <person name="Mikhailova N."/>
            <person name="Pati A."/>
            <person name="Palaniappan K."/>
            <person name="Land M."/>
            <person name="Pan C."/>
            <person name="Rohde M."/>
            <person name="Pukall R."/>
            <person name="Goker M."/>
            <person name="Detter J.C."/>
            <person name="Woyke T."/>
            <person name="Bristow J."/>
            <person name="Eisen J.A."/>
            <person name="Markowitz V."/>
            <person name="Hugenholtz P."/>
            <person name="Kyrpides N.C."/>
            <person name="Klenk H.P."/>
            <person name="Mavromatis K."/>
        </authorList>
    </citation>
    <scope>NUCLEOTIDE SEQUENCE [LARGE SCALE GENOMIC DNA]</scope>
    <source>
        <strain evidence="6">ATCC 700253 / DSM 10332 / NAL</strain>
    </source>
</reference>
<dbReference type="InterPro" id="IPR002491">
    <property type="entry name" value="ABC_transptr_periplasmic_BD"/>
</dbReference>
<evidence type="ECO:0000256" key="3">
    <source>
        <dbReference type="SAM" id="SignalP"/>
    </source>
</evidence>
<dbReference type="Pfam" id="PF01497">
    <property type="entry name" value="Peripla_BP_2"/>
    <property type="match status" value="1"/>
</dbReference>
<dbReference type="HOGENOM" id="CLU_038034_2_8_9"/>
<name>G8TT21_SULAD</name>
<dbReference type="KEGG" id="sap:Sulac_3275"/>
<evidence type="ECO:0000259" key="4">
    <source>
        <dbReference type="PROSITE" id="PS50983"/>
    </source>
</evidence>
<evidence type="ECO:0000256" key="1">
    <source>
        <dbReference type="ARBA" id="ARBA00008814"/>
    </source>
</evidence>
<dbReference type="EMBL" id="CP003179">
    <property type="protein sequence ID" value="AEW06721.1"/>
    <property type="molecule type" value="Genomic_DNA"/>
</dbReference>
<protein>
    <submittedName>
        <fullName evidence="5">ABC-type transporter, periplasmic subunit</fullName>
    </submittedName>
</protein>
<organism evidence="5 6">
    <name type="scientific">Sulfobacillus acidophilus (strain ATCC 700253 / DSM 10332 / NAL)</name>
    <dbReference type="NCBI Taxonomy" id="679936"/>
    <lineage>
        <taxon>Bacteria</taxon>
        <taxon>Bacillati</taxon>
        <taxon>Bacillota</taxon>
        <taxon>Clostridia</taxon>
        <taxon>Eubacteriales</taxon>
        <taxon>Clostridiales Family XVII. Incertae Sedis</taxon>
        <taxon>Sulfobacillus</taxon>
    </lineage>
</organism>
<keyword evidence="2" id="KW-0175">Coiled coil</keyword>
<comment type="similarity">
    <text evidence="1">Belongs to the bacterial solute-binding protein 8 family.</text>
</comment>
<accession>G8TT21</accession>
<evidence type="ECO:0000313" key="5">
    <source>
        <dbReference type="EMBL" id="AEW06721.1"/>
    </source>
</evidence>